<keyword evidence="20" id="KW-1185">Reference proteome</keyword>
<dbReference type="Proteomes" id="UP000593565">
    <property type="component" value="Unassembled WGS sequence"/>
</dbReference>
<keyword evidence="2" id="KW-0963">Cytoplasm</keyword>
<keyword evidence="3" id="KW-0597">Phosphoprotein</keyword>
<feature type="compositionally biased region" description="Basic and acidic residues" evidence="17">
    <location>
        <begin position="519"/>
        <end position="533"/>
    </location>
</feature>
<keyword evidence="10 15" id="KW-0505">Motor protein</keyword>
<dbReference type="GO" id="GO:0048731">
    <property type="term" value="P:system development"/>
    <property type="evidence" value="ECO:0007669"/>
    <property type="project" value="UniProtKB-ARBA"/>
</dbReference>
<evidence type="ECO:0000256" key="13">
    <source>
        <dbReference type="ARBA" id="ARBA00059553"/>
    </source>
</evidence>
<dbReference type="InterPro" id="IPR001752">
    <property type="entry name" value="Kinesin_motor_dom"/>
</dbReference>
<evidence type="ECO:0000256" key="5">
    <source>
        <dbReference type="ARBA" id="ARBA00022741"/>
    </source>
</evidence>
<evidence type="ECO:0000313" key="20">
    <source>
        <dbReference type="Proteomes" id="UP000593565"/>
    </source>
</evidence>
<dbReference type="GO" id="GO:0005524">
    <property type="term" value="F:ATP binding"/>
    <property type="evidence" value="ECO:0007669"/>
    <property type="project" value="UniProtKB-UniRule"/>
</dbReference>
<dbReference type="InterPro" id="IPR019821">
    <property type="entry name" value="Kinesin_motor_CS"/>
</dbReference>
<dbReference type="Pfam" id="PF23735">
    <property type="entry name" value="KIF9"/>
    <property type="match status" value="1"/>
</dbReference>
<organism evidence="19 20">
    <name type="scientific">Ameiurus melas</name>
    <name type="common">Black bullhead</name>
    <name type="synonym">Silurus melas</name>
    <dbReference type="NCBI Taxonomy" id="219545"/>
    <lineage>
        <taxon>Eukaryota</taxon>
        <taxon>Metazoa</taxon>
        <taxon>Chordata</taxon>
        <taxon>Craniata</taxon>
        <taxon>Vertebrata</taxon>
        <taxon>Euteleostomi</taxon>
        <taxon>Actinopterygii</taxon>
        <taxon>Neopterygii</taxon>
        <taxon>Teleostei</taxon>
        <taxon>Ostariophysi</taxon>
        <taxon>Siluriformes</taxon>
        <taxon>Ictaluridae</taxon>
        <taxon>Ameiurus</taxon>
    </lineage>
</organism>
<comment type="caution">
    <text evidence="19">The sequence shown here is derived from an EMBL/GenBank/DDBJ whole genome shotgun (WGS) entry which is preliminary data.</text>
</comment>
<comment type="subunit">
    <text evidence="14">Interacts with HYDIN.</text>
</comment>
<dbReference type="SUPFAM" id="SSF52540">
    <property type="entry name" value="P-loop containing nucleoside triphosphate hydrolases"/>
    <property type="match status" value="1"/>
</dbReference>
<dbReference type="InterPro" id="IPR036961">
    <property type="entry name" value="Kinesin_motor_dom_sf"/>
</dbReference>
<keyword evidence="4 16" id="KW-0493">Microtubule</keyword>
<name>A0A7J6B5K2_AMEME</name>
<comment type="subcellular location">
    <subcellularLocation>
        <location evidence="1">Cytoplasm</location>
        <location evidence="1">Cytoskeleton</location>
        <location evidence="1">Flagellum axoneme</location>
    </subcellularLocation>
</comment>
<evidence type="ECO:0000256" key="4">
    <source>
        <dbReference type="ARBA" id="ARBA00022701"/>
    </source>
</evidence>
<dbReference type="SMART" id="SM00129">
    <property type="entry name" value="KISc"/>
    <property type="match status" value="1"/>
</dbReference>
<feature type="region of interest" description="Disordered" evidence="17">
    <location>
        <begin position="442"/>
        <end position="535"/>
    </location>
</feature>
<dbReference type="GO" id="GO:0008017">
    <property type="term" value="F:microtubule binding"/>
    <property type="evidence" value="ECO:0007669"/>
    <property type="project" value="InterPro"/>
</dbReference>
<evidence type="ECO:0000256" key="10">
    <source>
        <dbReference type="ARBA" id="ARBA00023175"/>
    </source>
</evidence>
<accession>A0A7J6B5K2</accession>
<evidence type="ECO:0000313" key="19">
    <source>
        <dbReference type="EMBL" id="KAF4089757.1"/>
    </source>
</evidence>
<dbReference type="PROSITE" id="PS50067">
    <property type="entry name" value="KINESIN_MOTOR_2"/>
    <property type="match status" value="1"/>
</dbReference>
<dbReference type="EMBL" id="JAAGNN010000005">
    <property type="protein sequence ID" value="KAF4089757.1"/>
    <property type="molecule type" value="Genomic_DNA"/>
</dbReference>
<dbReference type="Gene3D" id="3.40.850.10">
    <property type="entry name" value="Kinesin motor domain"/>
    <property type="match status" value="1"/>
</dbReference>
<keyword evidence="11" id="KW-0206">Cytoskeleton</keyword>
<dbReference type="InterPro" id="IPR027640">
    <property type="entry name" value="Kinesin-like_fam"/>
</dbReference>
<feature type="domain" description="Kinesin motor" evidence="18">
    <location>
        <begin position="6"/>
        <end position="347"/>
    </location>
</feature>
<dbReference type="GO" id="GO:0005874">
    <property type="term" value="C:microtubule"/>
    <property type="evidence" value="ECO:0007669"/>
    <property type="project" value="UniProtKB-KW"/>
</dbReference>
<keyword evidence="12" id="KW-0966">Cell projection</keyword>
<feature type="compositionally biased region" description="Low complexity" evidence="17">
    <location>
        <begin position="473"/>
        <end position="483"/>
    </location>
</feature>
<evidence type="ECO:0000259" key="18">
    <source>
        <dbReference type="PROSITE" id="PS50067"/>
    </source>
</evidence>
<dbReference type="PANTHER" id="PTHR47968:SF62">
    <property type="entry name" value="KINESIN FAMILY MEMBER 5A"/>
    <property type="match status" value="1"/>
</dbReference>
<dbReference type="GO" id="GO:0003777">
    <property type="term" value="F:microtubule motor activity"/>
    <property type="evidence" value="ECO:0007669"/>
    <property type="project" value="InterPro"/>
</dbReference>
<dbReference type="PROSITE" id="PS00411">
    <property type="entry name" value="KINESIN_MOTOR_1"/>
    <property type="match status" value="1"/>
</dbReference>
<dbReference type="InterPro" id="IPR056524">
    <property type="entry name" value="KIF6/9_C"/>
</dbReference>
<evidence type="ECO:0000256" key="16">
    <source>
        <dbReference type="RuleBase" id="RU000394"/>
    </source>
</evidence>
<evidence type="ECO:0000256" key="6">
    <source>
        <dbReference type="ARBA" id="ARBA00022840"/>
    </source>
</evidence>
<evidence type="ECO:0000256" key="12">
    <source>
        <dbReference type="ARBA" id="ARBA00023273"/>
    </source>
</evidence>
<dbReference type="PANTHER" id="PTHR47968">
    <property type="entry name" value="CENTROMERE PROTEIN E"/>
    <property type="match status" value="1"/>
</dbReference>
<proteinExistence type="inferred from homology"/>
<gene>
    <name evidence="19" type="ORF">AMELA_G00069680</name>
</gene>
<dbReference type="PRINTS" id="PR00380">
    <property type="entry name" value="KINESINHEAVY"/>
</dbReference>
<evidence type="ECO:0000256" key="2">
    <source>
        <dbReference type="ARBA" id="ARBA00022490"/>
    </source>
</evidence>
<dbReference type="FunFam" id="3.40.850.10:FF:000040">
    <property type="entry name" value="Kinesin-like protein"/>
    <property type="match status" value="1"/>
</dbReference>
<dbReference type="AlphaFoldDB" id="A0A7J6B5K2"/>
<evidence type="ECO:0000256" key="1">
    <source>
        <dbReference type="ARBA" id="ARBA00004611"/>
    </source>
</evidence>
<feature type="region of interest" description="Disordered" evidence="17">
    <location>
        <begin position="739"/>
        <end position="762"/>
    </location>
</feature>
<feature type="compositionally biased region" description="Basic and acidic residues" evidence="17">
    <location>
        <begin position="489"/>
        <end position="498"/>
    </location>
</feature>
<dbReference type="Pfam" id="PF00225">
    <property type="entry name" value="Kinesin"/>
    <property type="match status" value="1"/>
</dbReference>
<evidence type="ECO:0000256" key="3">
    <source>
        <dbReference type="ARBA" id="ARBA00022553"/>
    </source>
</evidence>
<dbReference type="GO" id="GO:0007018">
    <property type="term" value="P:microtubule-based movement"/>
    <property type="evidence" value="ECO:0007669"/>
    <property type="project" value="InterPro"/>
</dbReference>
<keyword evidence="7" id="KW-0282">Flagellum</keyword>
<evidence type="ECO:0000256" key="9">
    <source>
        <dbReference type="ARBA" id="ARBA00023069"/>
    </source>
</evidence>
<keyword evidence="6 15" id="KW-0067">ATP-binding</keyword>
<keyword evidence="9" id="KW-0969">Cilium</keyword>
<sequence length="762" mass="85668">MNAHNEVRVYVRTRPTAQFAQELIEYSPDKQTVSVHQRKISRKGVLNNQMSSRSFRLNGVLHNISQEDVYRQVAHSVVLGALEGYNGTVMCFGQTGAGKTFTMTGASESYKQRGIIPRAIQEFSSPQVFYEIDNRVDHTFSVHLSFLEIYNETLVDLLSSVKGGQTKHCGTLAVVEEPEGGVSVKGLSLHPVHREEEALNLLFEGEMNKIIGEHALNKHSSRSHCIFTVHVESRSRTLSNATYVTSKLNLVDLAGSERLSKTGSEGQVQREALYINKSLSFLEQAILALADRRREHVPFRQSKLTHALKDSLGGNCNTVLVANIYGEAAQIEETLSTLRFAARMKCVCTEPSVNKHIDPALQVQTLQKEIQLLKQELSFHNTLANRAAVTYEDLTEAQLAVVKSEVQSYLAGTLDEITIVSIRQIQAVFAQFKNAFQEQEQQLKKTPSTLSMSDAKESVEEMDGENRFSVPTSSQRQSESPSRSKAKKVKESSRKNGQGDHLTMTQSEMEILVPPSAAETKESARDDAKKRCDTPPSKMEAFEVYKSERGHEINRILKENKSVLKERLVQLHNLTGIINSIKRDIDHMRSDLQLYRDERQSQGHLVSADGEPVLDEAEVTLLIKLRGAKDQYRQNYEELLSTKAEVQYCRHLVDQCRMRLFSEFESWYNESFLLPDEVLAIFKDGGPIRPGLVPVDKALALEGDEQEHAELLVDSPSATSFYNAYNRTVQRRAPHCTVSRRSSMGTDTDKLKSPAIVTRRGR</sequence>
<evidence type="ECO:0000256" key="11">
    <source>
        <dbReference type="ARBA" id="ARBA00023212"/>
    </source>
</evidence>
<protein>
    <recommendedName>
        <fullName evidence="16">Kinesin-like protein</fullName>
    </recommendedName>
</protein>
<evidence type="ECO:0000256" key="17">
    <source>
        <dbReference type="SAM" id="MobiDB-lite"/>
    </source>
</evidence>
<feature type="binding site" evidence="15">
    <location>
        <begin position="93"/>
        <end position="100"/>
    </location>
    <ligand>
        <name>ATP</name>
        <dbReference type="ChEBI" id="CHEBI:30616"/>
    </ligand>
</feature>
<evidence type="ECO:0000256" key="7">
    <source>
        <dbReference type="ARBA" id="ARBA00022846"/>
    </source>
</evidence>
<evidence type="ECO:0000256" key="8">
    <source>
        <dbReference type="ARBA" id="ARBA00023054"/>
    </source>
</evidence>
<dbReference type="InterPro" id="IPR027417">
    <property type="entry name" value="P-loop_NTPase"/>
</dbReference>
<feature type="compositionally biased region" description="Polar residues" evidence="17">
    <location>
        <begin position="442"/>
        <end position="452"/>
    </location>
</feature>
<keyword evidence="5 15" id="KW-0547">Nucleotide-binding</keyword>
<reference evidence="19 20" key="1">
    <citation type="submission" date="2020-02" db="EMBL/GenBank/DDBJ databases">
        <title>A chromosome-scale genome assembly of the black bullhead catfish (Ameiurus melas).</title>
        <authorList>
            <person name="Wen M."/>
            <person name="Zham M."/>
            <person name="Cabau C."/>
            <person name="Klopp C."/>
            <person name="Donnadieu C."/>
            <person name="Roques C."/>
            <person name="Bouchez O."/>
            <person name="Lampietro C."/>
            <person name="Jouanno E."/>
            <person name="Herpin A."/>
            <person name="Louis A."/>
            <person name="Berthelot C."/>
            <person name="Parey E."/>
            <person name="Roest-Crollius H."/>
            <person name="Braasch I."/>
            <person name="Postlethwait J."/>
            <person name="Robinson-Rechavi M."/>
            <person name="Echchiki A."/>
            <person name="Begum T."/>
            <person name="Montfort J."/>
            <person name="Schartl M."/>
            <person name="Bobe J."/>
            <person name="Guiguen Y."/>
        </authorList>
    </citation>
    <scope>NUCLEOTIDE SEQUENCE [LARGE SCALE GENOMIC DNA]</scope>
    <source>
        <strain evidence="19">M_S1</strain>
        <tissue evidence="19">Blood</tissue>
    </source>
</reference>
<comment type="function">
    <text evidence="13">Essential for normal male fertility and for progressive motility of spermatozoa.</text>
</comment>
<evidence type="ECO:0000256" key="14">
    <source>
        <dbReference type="ARBA" id="ARBA00063408"/>
    </source>
</evidence>
<evidence type="ECO:0000256" key="15">
    <source>
        <dbReference type="PROSITE-ProRule" id="PRU00283"/>
    </source>
</evidence>
<keyword evidence="8" id="KW-0175">Coiled coil</keyword>
<comment type="similarity">
    <text evidence="15 16">Belongs to the TRAFAC class myosin-kinesin ATPase superfamily. Kinesin family.</text>
</comment>